<gene>
    <name evidence="3" type="ORF">B0T18DRAFT_192070</name>
</gene>
<protein>
    <submittedName>
        <fullName evidence="3">Uncharacterized protein</fullName>
    </submittedName>
</protein>
<keyword evidence="2" id="KW-0812">Transmembrane</keyword>
<evidence type="ECO:0000313" key="4">
    <source>
        <dbReference type="Proteomes" id="UP001172155"/>
    </source>
</evidence>
<proteinExistence type="predicted"/>
<feature type="transmembrane region" description="Helical" evidence="2">
    <location>
        <begin position="449"/>
        <end position="467"/>
    </location>
</feature>
<accession>A0AA40K2T7</accession>
<keyword evidence="2" id="KW-1133">Transmembrane helix</keyword>
<feature type="compositionally biased region" description="Basic and acidic residues" evidence="1">
    <location>
        <begin position="104"/>
        <end position="124"/>
    </location>
</feature>
<evidence type="ECO:0000313" key="3">
    <source>
        <dbReference type="EMBL" id="KAK0743848.1"/>
    </source>
</evidence>
<organism evidence="3 4">
    <name type="scientific">Schizothecium vesticola</name>
    <dbReference type="NCBI Taxonomy" id="314040"/>
    <lineage>
        <taxon>Eukaryota</taxon>
        <taxon>Fungi</taxon>
        <taxon>Dikarya</taxon>
        <taxon>Ascomycota</taxon>
        <taxon>Pezizomycotina</taxon>
        <taxon>Sordariomycetes</taxon>
        <taxon>Sordariomycetidae</taxon>
        <taxon>Sordariales</taxon>
        <taxon>Schizotheciaceae</taxon>
        <taxon>Schizothecium</taxon>
    </lineage>
</organism>
<feature type="compositionally biased region" description="Polar residues" evidence="1">
    <location>
        <begin position="35"/>
        <end position="46"/>
    </location>
</feature>
<keyword evidence="4" id="KW-1185">Reference proteome</keyword>
<comment type="caution">
    <text evidence="3">The sequence shown here is derived from an EMBL/GenBank/DDBJ whole genome shotgun (WGS) entry which is preliminary data.</text>
</comment>
<name>A0AA40K2T7_9PEZI</name>
<evidence type="ECO:0000256" key="1">
    <source>
        <dbReference type="SAM" id="MobiDB-lite"/>
    </source>
</evidence>
<dbReference type="AlphaFoldDB" id="A0AA40K2T7"/>
<feature type="region of interest" description="Disordered" evidence="1">
    <location>
        <begin position="1"/>
        <end position="61"/>
    </location>
</feature>
<sequence>METDQQHVNCPPAAYHPSQPPYRNSPDDLNEGPERSTTVADSNPSSPHEEGRPVTLQIPPRFLLRNRADTSLLPIFKTHHCPGRLRNEATRPDAVAGSTLPSHRPRDNETSNTRREMSERRPDTESMASNASEETLLFSRAFGLRPSFADHEIEIASESEGEEKEPAGNRESTADKTSTEKTATDSNIRRVIVCYGGQGNVSHGSAFVVLVEANDPESQWRQLRNQWFEKRGSEGLRRVLERLGYGVNKIRTGKVRIQRLPSDTNDGMFVDYRMVDSKSEAEMLAQFAEAQKHIAEPYRGDSYGPSPEYSCFYDDEGNSMLECYNDFDSRTPAVRLQSTKKKYESWDSGKQLAATPKTFENQSLQVPIPGMEYLTDLGTQKVGSTYRKLKAVYKTTRYHPGPYSVEFDGLHIVEGWTLDATSVAIPALAMTLTVVVIASRLLFGDWATAWTVAGSLSGFIAVGLMWIHRELGR</sequence>
<feature type="compositionally biased region" description="Basic and acidic residues" evidence="1">
    <location>
        <begin position="164"/>
        <end position="183"/>
    </location>
</feature>
<reference evidence="3" key="1">
    <citation type="submission" date="2023-06" db="EMBL/GenBank/DDBJ databases">
        <title>Genome-scale phylogeny and comparative genomics of the fungal order Sordariales.</title>
        <authorList>
            <consortium name="Lawrence Berkeley National Laboratory"/>
            <person name="Hensen N."/>
            <person name="Bonometti L."/>
            <person name="Westerberg I."/>
            <person name="Brannstrom I.O."/>
            <person name="Guillou S."/>
            <person name="Cros-Aarteil S."/>
            <person name="Calhoun S."/>
            <person name="Haridas S."/>
            <person name="Kuo A."/>
            <person name="Mondo S."/>
            <person name="Pangilinan J."/>
            <person name="Riley R."/>
            <person name="LaButti K."/>
            <person name="Andreopoulos B."/>
            <person name="Lipzen A."/>
            <person name="Chen C."/>
            <person name="Yanf M."/>
            <person name="Daum C."/>
            <person name="Ng V."/>
            <person name="Clum A."/>
            <person name="Steindorff A."/>
            <person name="Ohm R."/>
            <person name="Martin F."/>
            <person name="Silar P."/>
            <person name="Natvig D."/>
            <person name="Lalanne C."/>
            <person name="Gautier V."/>
            <person name="Ament-velasquez S.L."/>
            <person name="Kruys A."/>
            <person name="Hutchinson M.I."/>
            <person name="Powell A.J."/>
            <person name="Barry K."/>
            <person name="Miller A.N."/>
            <person name="Grigoriev I.V."/>
            <person name="Debuchy R."/>
            <person name="Gladieux P."/>
            <person name="Thoren M.H."/>
            <person name="Johannesson H."/>
        </authorList>
    </citation>
    <scope>NUCLEOTIDE SEQUENCE</scope>
    <source>
        <strain evidence="3">SMH3187-1</strain>
    </source>
</reference>
<dbReference type="Proteomes" id="UP001172155">
    <property type="component" value="Unassembled WGS sequence"/>
</dbReference>
<evidence type="ECO:0000256" key="2">
    <source>
        <dbReference type="SAM" id="Phobius"/>
    </source>
</evidence>
<keyword evidence="2" id="KW-0472">Membrane</keyword>
<feature type="region of interest" description="Disordered" evidence="1">
    <location>
        <begin position="83"/>
        <end position="131"/>
    </location>
</feature>
<dbReference type="EMBL" id="JAUKUD010000005">
    <property type="protein sequence ID" value="KAK0743848.1"/>
    <property type="molecule type" value="Genomic_DNA"/>
</dbReference>
<feature type="region of interest" description="Disordered" evidence="1">
    <location>
        <begin position="156"/>
        <end position="183"/>
    </location>
</feature>